<protein>
    <recommendedName>
        <fullName evidence="1">DUF5753 domain-containing protein</fullName>
    </recommendedName>
</protein>
<name>A0ABP9CYN1_9ACTN</name>
<dbReference type="InterPro" id="IPR043917">
    <property type="entry name" value="DUF5753"/>
</dbReference>
<gene>
    <name evidence="2" type="ORF">GCM10023220_57600</name>
</gene>
<evidence type="ECO:0000259" key="1">
    <source>
        <dbReference type="Pfam" id="PF19054"/>
    </source>
</evidence>
<comment type="caution">
    <text evidence="2">The sequence shown here is derived from an EMBL/GenBank/DDBJ whole genome shotgun (WGS) entry which is preliminary data.</text>
</comment>
<dbReference type="Proteomes" id="UP001501265">
    <property type="component" value="Unassembled WGS sequence"/>
</dbReference>
<sequence length="184" mass="20298">MFLEQDAAGLRVYSSNLLHGLLQTSAYTREVIAATALTRTPEEVAALAEVRLARQAVLTRQGNPLKIWAVIHEAALRQRFPSRPTVMTEQLRRLLDLSELPTVDIQVMPMEASPHPGMTGPFDIVSFTGPWPTVVNLENLRGGFFLEGDDAAVFETAFDRVVAAALPVDVSRETIKAIMEGMQR</sequence>
<keyword evidence="3" id="KW-1185">Reference proteome</keyword>
<organism evidence="2 3">
    <name type="scientific">Streptomyces ziwulingensis</name>
    <dbReference type="NCBI Taxonomy" id="1045501"/>
    <lineage>
        <taxon>Bacteria</taxon>
        <taxon>Bacillati</taxon>
        <taxon>Actinomycetota</taxon>
        <taxon>Actinomycetes</taxon>
        <taxon>Kitasatosporales</taxon>
        <taxon>Streptomycetaceae</taxon>
        <taxon>Streptomyces</taxon>
    </lineage>
</organism>
<dbReference type="EMBL" id="BAABIG010000070">
    <property type="protein sequence ID" value="GAA4817592.1"/>
    <property type="molecule type" value="Genomic_DNA"/>
</dbReference>
<proteinExistence type="predicted"/>
<accession>A0ABP9CYN1</accession>
<evidence type="ECO:0000313" key="3">
    <source>
        <dbReference type="Proteomes" id="UP001501265"/>
    </source>
</evidence>
<feature type="domain" description="DUF5753" evidence="1">
    <location>
        <begin position="3"/>
        <end position="176"/>
    </location>
</feature>
<evidence type="ECO:0000313" key="2">
    <source>
        <dbReference type="EMBL" id="GAA4817592.1"/>
    </source>
</evidence>
<reference evidence="3" key="1">
    <citation type="journal article" date="2019" name="Int. J. Syst. Evol. Microbiol.">
        <title>The Global Catalogue of Microorganisms (GCM) 10K type strain sequencing project: providing services to taxonomists for standard genome sequencing and annotation.</title>
        <authorList>
            <consortium name="The Broad Institute Genomics Platform"/>
            <consortium name="The Broad Institute Genome Sequencing Center for Infectious Disease"/>
            <person name="Wu L."/>
            <person name="Ma J."/>
        </authorList>
    </citation>
    <scope>NUCLEOTIDE SEQUENCE [LARGE SCALE GENOMIC DNA]</scope>
    <source>
        <strain evidence="3">JCM 18081</strain>
    </source>
</reference>
<dbReference type="Pfam" id="PF19054">
    <property type="entry name" value="DUF5753"/>
    <property type="match status" value="1"/>
</dbReference>